<evidence type="ECO:0000313" key="3">
    <source>
        <dbReference type="Proteomes" id="UP000030706"/>
    </source>
</evidence>
<accession>A0A074XZU5</accession>
<dbReference type="Proteomes" id="UP000030706">
    <property type="component" value="Unassembled WGS sequence"/>
</dbReference>
<dbReference type="AlphaFoldDB" id="A0A074XZU5"/>
<keyword evidence="3" id="KW-1185">Reference proteome</keyword>
<evidence type="ECO:0000313" key="2">
    <source>
        <dbReference type="EMBL" id="KEQ89149.1"/>
    </source>
</evidence>
<dbReference type="OrthoDB" id="3909177at2759"/>
<evidence type="ECO:0000256" key="1">
    <source>
        <dbReference type="SAM" id="MobiDB-lite"/>
    </source>
</evidence>
<feature type="compositionally biased region" description="Pro residues" evidence="1">
    <location>
        <begin position="228"/>
        <end position="241"/>
    </location>
</feature>
<feature type="region of interest" description="Disordered" evidence="1">
    <location>
        <begin position="288"/>
        <end position="341"/>
    </location>
</feature>
<feature type="region of interest" description="Disordered" evidence="1">
    <location>
        <begin position="31"/>
        <end position="72"/>
    </location>
</feature>
<protein>
    <submittedName>
        <fullName evidence="2">Uncharacterized protein</fullName>
    </submittedName>
</protein>
<dbReference type="RefSeq" id="XP_029765336.1">
    <property type="nucleotide sequence ID" value="XM_029899226.1"/>
</dbReference>
<name>A0A074XZU5_AURPU</name>
<sequence>MMMHRNTAGVGRSYSSPCINPSSNVDVRVPRQTPIQTQTDSFLSTRKDSIPQPQSTQSLPALEGKSKTLKHEHKHISTSTMCEKGILIWTCGCTQLEDPRPCPKARHRNKPCDGYGFVWAYRDPIPYHTHSKCPTCLHNDEIALRRRANEALLVNSHAYPTLQSVANGDDSQRVKTGRPRYDRTASGTEIYVPEGWVPEMNRLPGNANEYSAFLTGSFDPLLRLPDTHIPPPTDRTQPPPILSARPQQLQGQQRLRLHAPPQFWQGPVVMEDAEYPYVEFKGALGAQRPGMAGRRTSYTGRVAEKGWAPPRSGTLPPQSDVDTEPPSRMHSPQLKVTPPQK</sequence>
<organism evidence="2 3">
    <name type="scientific">Aureobasidium pullulans EXF-150</name>
    <dbReference type="NCBI Taxonomy" id="1043002"/>
    <lineage>
        <taxon>Eukaryota</taxon>
        <taxon>Fungi</taxon>
        <taxon>Dikarya</taxon>
        <taxon>Ascomycota</taxon>
        <taxon>Pezizomycotina</taxon>
        <taxon>Dothideomycetes</taxon>
        <taxon>Dothideomycetidae</taxon>
        <taxon>Dothideales</taxon>
        <taxon>Saccotheciaceae</taxon>
        <taxon>Aureobasidium</taxon>
    </lineage>
</organism>
<reference evidence="2 3" key="1">
    <citation type="journal article" date="2014" name="BMC Genomics">
        <title>Genome sequencing of four Aureobasidium pullulans varieties: biotechnological potential, stress tolerance, and description of new species.</title>
        <authorList>
            <person name="Gostin Ar C."/>
            <person name="Ohm R.A."/>
            <person name="Kogej T."/>
            <person name="Sonjak S."/>
            <person name="Turk M."/>
            <person name="Zajc J."/>
            <person name="Zalar P."/>
            <person name="Grube M."/>
            <person name="Sun H."/>
            <person name="Han J."/>
            <person name="Sharma A."/>
            <person name="Chiniquy J."/>
            <person name="Ngan C.Y."/>
            <person name="Lipzen A."/>
            <person name="Barry K."/>
            <person name="Grigoriev I.V."/>
            <person name="Gunde-Cimerman N."/>
        </authorList>
    </citation>
    <scope>NUCLEOTIDE SEQUENCE [LARGE SCALE GENOMIC DNA]</scope>
    <source>
        <strain evidence="2 3">EXF-150</strain>
    </source>
</reference>
<feature type="region of interest" description="Disordered" evidence="1">
    <location>
        <begin position="225"/>
        <end position="253"/>
    </location>
</feature>
<gene>
    <name evidence="2" type="ORF">M438DRAFT_1875</name>
</gene>
<dbReference type="HOGENOM" id="CLU_059401_0_0_1"/>
<dbReference type="GeneID" id="40741532"/>
<proteinExistence type="predicted"/>
<feature type="compositionally biased region" description="Polar residues" evidence="1">
    <location>
        <begin position="33"/>
        <end position="44"/>
    </location>
</feature>
<dbReference type="EMBL" id="KL584974">
    <property type="protein sequence ID" value="KEQ89149.1"/>
    <property type="molecule type" value="Genomic_DNA"/>
</dbReference>